<feature type="region of interest" description="Disordered" evidence="1">
    <location>
        <begin position="289"/>
        <end position="419"/>
    </location>
</feature>
<keyword evidence="2" id="KW-0251">Elongation factor</keyword>
<feature type="compositionally biased region" description="Low complexity" evidence="1">
    <location>
        <begin position="647"/>
        <end position="656"/>
    </location>
</feature>
<feature type="compositionally biased region" description="Polar residues" evidence="1">
    <location>
        <begin position="407"/>
        <end position="418"/>
    </location>
</feature>
<dbReference type="AlphaFoldDB" id="A0A0F7SS63"/>
<feature type="compositionally biased region" description="Low complexity" evidence="1">
    <location>
        <begin position="571"/>
        <end position="599"/>
    </location>
</feature>
<evidence type="ECO:0000256" key="1">
    <source>
        <dbReference type="SAM" id="MobiDB-lite"/>
    </source>
</evidence>
<evidence type="ECO:0000313" key="2">
    <source>
        <dbReference type="EMBL" id="CED82863.1"/>
    </source>
</evidence>
<accession>A0A0F7SS63</accession>
<dbReference type="GO" id="GO:0003746">
    <property type="term" value="F:translation elongation factor activity"/>
    <property type="evidence" value="ECO:0007669"/>
    <property type="project" value="UniProtKB-KW"/>
</dbReference>
<feature type="compositionally biased region" description="Acidic residues" evidence="1">
    <location>
        <begin position="56"/>
        <end position="65"/>
    </location>
</feature>
<feature type="region of interest" description="Disordered" evidence="1">
    <location>
        <begin position="641"/>
        <end position="671"/>
    </location>
</feature>
<reference evidence="2" key="1">
    <citation type="submission" date="2014-08" db="EMBL/GenBank/DDBJ databases">
        <authorList>
            <person name="Sharma Rahul"/>
            <person name="Thines Marco"/>
        </authorList>
    </citation>
    <scope>NUCLEOTIDE SEQUENCE</scope>
</reference>
<feature type="region of interest" description="Disordered" evidence="1">
    <location>
        <begin position="1"/>
        <end position="29"/>
    </location>
</feature>
<feature type="compositionally biased region" description="Acidic residues" evidence="1">
    <location>
        <begin position="72"/>
        <end position="82"/>
    </location>
</feature>
<protein>
    <submittedName>
        <fullName evidence="2">Predicted translation elongation factor</fullName>
    </submittedName>
</protein>
<feature type="compositionally biased region" description="Acidic residues" evidence="1">
    <location>
        <begin position="388"/>
        <end position="400"/>
    </location>
</feature>
<dbReference type="PANTHER" id="PTHR43721">
    <property type="entry name" value="ELONGATION FACTOR TU-RELATED"/>
    <property type="match status" value="1"/>
</dbReference>
<feature type="region of interest" description="Disordered" evidence="1">
    <location>
        <begin position="53"/>
        <end position="109"/>
    </location>
</feature>
<sequence>MFGEYKSQSPKLPSPWSNPYINVPRSKLGTPNPIVINYLPCDLLDSTLSEFSTFESDNEDRDIDEGLPSAESLEESTEDDSVSELSSKRPTEGGDYDHDDANVNDDDDDDQATQLAISFDSGGRIRKSNSLARRISSTDLEPGSSPVDGLQRLSAEVDEKGHIEYKLKLSAATPDRFNRLVTQLQWRLLEGGGEAIYEIGVLDDGTLVGLPRSELLSSLRTLEKMAEELGATVLVVKEIRLPALSTSTLDLGDETGKRGKWLKWAASQETASNREQRKSTKWEAKLAQMNGAHQASIDGKSPAVEWGPENAETHGQRFINRFGTGGRRRRRGPRHRSSDHARSTFPGSTSSLPSVTTSDPLGPNRIERAFRPDDTNRSSRKKKIESLLDSDNDDDDDDDYTNTTSNPKANPSCSNPVQHQPAFLPAIHTNEARPRAHVRDIDLEMFAVLDLGVGERPADHPETISNQELVGAERKHGGAYSDKKSRDEAKAAIRRLKKAEKAAAAARTFPKKDLLQVDRMFEDDLSFLSPLSLDDDNNVEEENSIESPFLTTPTGPGDIPLPSTLSCPDYSSSSTNTATTDNTTNNNTTTTPAMADTSDINSLPSPILRAYRPPPSLLPRSGLVSDATKVIHARSRKVSTATVVGSDTDANTNNDANNEDRVTREEDEEDGSERLCVEVLVMRKEMKTFINLEDFGAKVLSDRD</sequence>
<feature type="compositionally biased region" description="Basic and acidic residues" evidence="1">
    <location>
        <begin position="365"/>
        <end position="377"/>
    </location>
</feature>
<proteinExistence type="predicted"/>
<feature type="compositionally biased region" description="Basic and acidic residues" evidence="1">
    <location>
        <begin position="86"/>
        <end position="101"/>
    </location>
</feature>
<feature type="compositionally biased region" description="Basic residues" evidence="1">
    <location>
        <begin position="326"/>
        <end position="335"/>
    </location>
</feature>
<organism evidence="2">
    <name type="scientific">Phaffia rhodozyma</name>
    <name type="common">Yeast</name>
    <name type="synonym">Xanthophyllomyces dendrorhous</name>
    <dbReference type="NCBI Taxonomy" id="264483"/>
    <lineage>
        <taxon>Eukaryota</taxon>
        <taxon>Fungi</taxon>
        <taxon>Dikarya</taxon>
        <taxon>Basidiomycota</taxon>
        <taxon>Agaricomycotina</taxon>
        <taxon>Tremellomycetes</taxon>
        <taxon>Cystofilobasidiales</taxon>
        <taxon>Mrakiaceae</taxon>
        <taxon>Phaffia</taxon>
    </lineage>
</organism>
<feature type="compositionally biased region" description="Polar residues" evidence="1">
    <location>
        <begin position="545"/>
        <end position="554"/>
    </location>
</feature>
<dbReference type="InterPro" id="IPR050055">
    <property type="entry name" value="EF-Tu_GTPase"/>
</dbReference>
<keyword evidence="2" id="KW-0648">Protein biosynthesis</keyword>
<name>A0A0F7SS63_PHARH</name>
<feature type="compositionally biased region" description="Polar residues" evidence="1">
    <location>
        <begin position="1"/>
        <end position="20"/>
    </location>
</feature>
<feature type="compositionally biased region" description="Acidic residues" evidence="1">
    <location>
        <begin position="533"/>
        <end position="544"/>
    </location>
</feature>
<dbReference type="PANTHER" id="PTHR43721:SF9">
    <property type="entry name" value="GTP-BINDING PROTEIN 1"/>
    <property type="match status" value="1"/>
</dbReference>
<feature type="region of interest" description="Disordered" evidence="1">
    <location>
        <begin position="533"/>
        <end position="616"/>
    </location>
</feature>
<dbReference type="EMBL" id="LN483142">
    <property type="protein sequence ID" value="CED82863.1"/>
    <property type="molecule type" value="Genomic_DNA"/>
</dbReference>
<feature type="compositionally biased region" description="Polar residues" evidence="1">
    <location>
        <begin position="345"/>
        <end position="359"/>
    </location>
</feature>